<dbReference type="Proteomes" id="UP000270471">
    <property type="component" value="Unassembled WGS sequence"/>
</dbReference>
<name>A0A3M0ICW0_9ACTN</name>
<reference evidence="2 3" key="1">
    <citation type="submission" date="2017-11" db="EMBL/GenBank/DDBJ databases">
        <title>Draft genome of actinobacteria isolated from guarana (Paullinia cupana (Mart.) Ducke.</title>
        <authorList>
            <person name="Siqueira K.A."/>
            <person name="Liotti R.G."/>
            <person name="Mendes T.A.O."/>
            <person name="Soares M.A."/>
        </authorList>
    </citation>
    <scope>NUCLEOTIDE SEQUENCE [LARGE SCALE GENOMIC DNA]</scope>
    <source>
        <strain evidence="2 3">193</strain>
    </source>
</reference>
<accession>A0A3M0ICW0</accession>
<evidence type="ECO:0000313" key="3">
    <source>
        <dbReference type="Proteomes" id="UP000270471"/>
    </source>
</evidence>
<organism evidence="2 3">
    <name type="scientific">Streptomyces shenzhenensis</name>
    <dbReference type="NCBI Taxonomy" id="943815"/>
    <lineage>
        <taxon>Bacteria</taxon>
        <taxon>Bacillati</taxon>
        <taxon>Actinomycetota</taxon>
        <taxon>Actinomycetes</taxon>
        <taxon>Kitasatosporales</taxon>
        <taxon>Streptomycetaceae</taxon>
        <taxon>Streptomyces</taxon>
    </lineage>
</organism>
<dbReference type="AlphaFoldDB" id="A0A3M0ICW0"/>
<feature type="region of interest" description="Disordered" evidence="1">
    <location>
        <begin position="69"/>
        <end position="98"/>
    </location>
</feature>
<dbReference type="RefSeq" id="WP_121890478.1">
    <property type="nucleotide sequence ID" value="NZ_PENI01000010.1"/>
</dbReference>
<gene>
    <name evidence="2" type="ORF">CTZ28_18055</name>
</gene>
<protein>
    <submittedName>
        <fullName evidence="2">Uncharacterized protein</fullName>
    </submittedName>
</protein>
<feature type="compositionally biased region" description="Pro residues" evidence="1">
    <location>
        <begin position="83"/>
        <end position="93"/>
    </location>
</feature>
<dbReference type="EMBL" id="PENI01000010">
    <property type="protein sequence ID" value="RMB84623.1"/>
    <property type="molecule type" value="Genomic_DNA"/>
</dbReference>
<evidence type="ECO:0000256" key="1">
    <source>
        <dbReference type="SAM" id="MobiDB-lite"/>
    </source>
</evidence>
<proteinExistence type="predicted"/>
<evidence type="ECO:0000313" key="2">
    <source>
        <dbReference type="EMBL" id="RMB84623.1"/>
    </source>
</evidence>
<dbReference type="OrthoDB" id="4065500at2"/>
<sequence>MIRFDVHISDQGRAEIDGRPVVAAPGDSMHEAVLDELQRHAEVHGTPVEATVNDIAGATHFVLEVSPDGSSRVLVREEEPAGTPEPEPAPEPSPRSAIAQAVARARATAVAHGTPPPRRARVGAAEIAAPSPAPDISADLAERIGKINESAQAGRLDEAYADATALTESVTGRSGVAHPHALEARSVEAYLAHLRGDHRAATVLALTVARIRCGAGDDRAPEDVARAAAAWQRLEDDRAAVVHGYELLHMWDRLHSKGLLPPGHAELADRVRGHVAELEAYGQGGLSKA</sequence>
<comment type="caution">
    <text evidence="2">The sequence shown here is derived from an EMBL/GenBank/DDBJ whole genome shotgun (WGS) entry which is preliminary data.</text>
</comment>
<keyword evidence="3" id="KW-1185">Reference proteome</keyword>